<name>F4C962_SPHS2</name>
<evidence type="ECO:0000259" key="3">
    <source>
        <dbReference type="Pfam" id="PF13439"/>
    </source>
</evidence>
<dbReference type="AlphaFoldDB" id="F4C962"/>
<dbReference type="EMBL" id="CP002584">
    <property type="protein sequence ID" value="ADZ78389.1"/>
    <property type="molecule type" value="Genomic_DNA"/>
</dbReference>
<dbReference type="GO" id="GO:0009103">
    <property type="term" value="P:lipopolysaccharide biosynthetic process"/>
    <property type="evidence" value="ECO:0007669"/>
    <property type="project" value="TreeGrafter"/>
</dbReference>
<accession>F4C962</accession>
<dbReference type="eggNOG" id="COG0438">
    <property type="taxonomic scope" value="Bacteria"/>
</dbReference>
<dbReference type="PATRIC" id="fig|743722.3.peg.1953"/>
<reference evidence="4" key="1">
    <citation type="submission" date="2011-03" db="EMBL/GenBank/DDBJ databases">
        <title>Complete sequence of Sphingobacterium sp. 21.</title>
        <authorList>
            <consortium name="US DOE Joint Genome Institute"/>
            <person name="Lucas S."/>
            <person name="Copeland A."/>
            <person name="Lapidus A."/>
            <person name="Cheng J.-F."/>
            <person name="Goodwin L."/>
            <person name="Pitluck S."/>
            <person name="Davenport K."/>
            <person name="Detter J.C."/>
            <person name="Han C."/>
            <person name="Tapia R."/>
            <person name="Land M."/>
            <person name="Hauser L."/>
            <person name="Kyrpides N."/>
            <person name="Ivanova N."/>
            <person name="Ovchinnikova G."/>
            <person name="Pagani I."/>
            <person name="Siebers A.K."/>
            <person name="Allgaier M."/>
            <person name="Thelen M.P."/>
            <person name="Hugenholtz P."/>
            <person name="Woyke T."/>
        </authorList>
    </citation>
    <scope>NUCLEOTIDE SEQUENCE</scope>
    <source>
        <strain evidence="4">21</strain>
    </source>
</reference>
<keyword evidence="1 4" id="KW-0808">Transferase</keyword>
<proteinExistence type="predicted"/>
<sequence length="361" mass="42120">MKKGLHINSYYFTNKIHHNFRKHLLQDSFRGSFFIPVYKNAEKTFDDDVMRFEIYSPLDKKIFFSKIFKGFRLLRKKFRISDYSYIHCHTLISDGLIGYLASLVYKKPLIVTVRNTDINFFIPNKLFYCLGGKVLKRASHVILLSPAYEEKIKRLYPFLKNRHCFVLPNGIDDFWIENLHKGKELATKKVLRLIFVGKNDVNKNLLTLLEFLTKYDDRTYELTVVGDNTEATDFDSFNASLPNKNRIIYRGKIEDIGLLQKIYRENDIFVLLSFKETFGVSYIEAMSQGLPVVYTKGEGIDGFFEDGVAGYACEPTNLIMLKEKIDKIVDQYERLSKNAVVEAAKFSWDAVIEEYKKRISV</sequence>
<dbReference type="KEGG" id="shg:Sph21_1827"/>
<feature type="domain" description="Glycosyl transferase family 1" evidence="2">
    <location>
        <begin position="182"/>
        <end position="337"/>
    </location>
</feature>
<protein>
    <submittedName>
        <fullName evidence="4">Glycosyl transferase group 1</fullName>
    </submittedName>
</protein>
<dbReference type="Pfam" id="PF00534">
    <property type="entry name" value="Glycos_transf_1"/>
    <property type="match status" value="1"/>
</dbReference>
<dbReference type="PANTHER" id="PTHR46401">
    <property type="entry name" value="GLYCOSYLTRANSFERASE WBBK-RELATED"/>
    <property type="match status" value="1"/>
</dbReference>
<feature type="domain" description="Glycosyltransferase subfamily 4-like N-terminal" evidence="3">
    <location>
        <begin position="63"/>
        <end position="172"/>
    </location>
</feature>
<dbReference type="STRING" id="743722.Sph21_1827"/>
<dbReference type="SUPFAM" id="SSF53756">
    <property type="entry name" value="UDP-Glycosyltransferase/glycogen phosphorylase"/>
    <property type="match status" value="1"/>
</dbReference>
<evidence type="ECO:0000256" key="1">
    <source>
        <dbReference type="ARBA" id="ARBA00022679"/>
    </source>
</evidence>
<dbReference type="PANTHER" id="PTHR46401:SF2">
    <property type="entry name" value="GLYCOSYLTRANSFERASE WBBK-RELATED"/>
    <property type="match status" value="1"/>
</dbReference>
<dbReference type="Pfam" id="PF13439">
    <property type="entry name" value="Glyco_transf_4"/>
    <property type="match status" value="1"/>
</dbReference>
<dbReference type="OrthoDB" id="9790710at2"/>
<dbReference type="HOGENOM" id="CLU_009583_2_4_10"/>
<evidence type="ECO:0000259" key="2">
    <source>
        <dbReference type="Pfam" id="PF00534"/>
    </source>
</evidence>
<dbReference type="InterPro" id="IPR028098">
    <property type="entry name" value="Glyco_trans_4-like_N"/>
</dbReference>
<gene>
    <name evidence="4" type="ordered locus">Sph21_1827</name>
</gene>
<dbReference type="GO" id="GO:0016757">
    <property type="term" value="F:glycosyltransferase activity"/>
    <property type="evidence" value="ECO:0007669"/>
    <property type="project" value="InterPro"/>
</dbReference>
<organism evidence="4">
    <name type="scientific">Sphingobacterium sp. (strain 21)</name>
    <dbReference type="NCBI Taxonomy" id="743722"/>
    <lineage>
        <taxon>Bacteria</taxon>
        <taxon>Pseudomonadati</taxon>
        <taxon>Bacteroidota</taxon>
        <taxon>Sphingobacteriia</taxon>
        <taxon>Sphingobacteriales</taxon>
        <taxon>Sphingobacteriaceae</taxon>
        <taxon>Sphingobacterium</taxon>
    </lineage>
</organism>
<dbReference type="InterPro" id="IPR001296">
    <property type="entry name" value="Glyco_trans_1"/>
</dbReference>
<dbReference type="CDD" id="cd03801">
    <property type="entry name" value="GT4_PimA-like"/>
    <property type="match status" value="1"/>
</dbReference>
<evidence type="ECO:0000313" key="4">
    <source>
        <dbReference type="EMBL" id="ADZ78389.1"/>
    </source>
</evidence>
<dbReference type="Gene3D" id="3.40.50.2000">
    <property type="entry name" value="Glycogen Phosphorylase B"/>
    <property type="match status" value="2"/>
</dbReference>